<dbReference type="KEGG" id="mhi:Mhar_1165"/>
<organism evidence="12 13">
    <name type="scientific">Methanothrix harundinacea (strain 6Ac)</name>
    <name type="common">Methanosaeta harundinacea</name>
    <dbReference type="NCBI Taxonomy" id="1110509"/>
    <lineage>
        <taxon>Archaea</taxon>
        <taxon>Methanobacteriati</taxon>
        <taxon>Methanobacteriota</taxon>
        <taxon>Stenosarchaea group</taxon>
        <taxon>Methanomicrobia</taxon>
        <taxon>Methanotrichales</taxon>
        <taxon>Methanotrichaceae</taxon>
        <taxon>Methanothrix</taxon>
    </lineage>
</organism>
<evidence type="ECO:0000313" key="13">
    <source>
        <dbReference type="Proteomes" id="UP000005877"/>
    </source>
</evidence>
<evidence type="ECO:0000313" key="12">
    <source>
        <dbReference type="EMBL" id="AET64533.1"/>
    </source>
</evidence>
<evidence type="ECO:0000256" key="4">
    <source>
        <dbReference type="ARBA" id="ARBA00022490"/>
    </source>
</evidence>
<evidence type="ECO:0000256" key="7">
    <source>
        <dbReference type="ARBA" id="ARBA00023235"/>
    </source>
</evidence>
<dbReference type="PANTHER" id="PTHR47861">
    <property type="entry name" value="FKBP-TYPE PEPTIDYL-PROLYL CIS-TRANS ISOMERASE SLYD"/>
    <property type="match status" value="1"/>
</dbReference>
<dbReference type="RefSeq" id="WP_014586718.1">
    <property type="nucleotide sequence ID" value="NC_017527.1"/>
</dbReference>
<dbReference type="STRING" id="1110509.Mhar_1165"/>
<evidence type="ECO:0000256" key="8">
    <source>
        <dbReference type="PROSITE-ProRule" id="PRU00277"/>
    </source>
</evidence>
<keyword evidence="7 8" id="KW-0413">Isomerase</keyword>
<dbReference type="EC" id="5.2.1.8" evidence="9"/>
<dbReference type="PANTHER" id="PTHR47861:SF3">
    <property type="entry name" value="FKBP-TYPE PEPTIDYL-PROLYL CIS-TRANS ISOMERASE SLYD"/>
    <property type="match status" value="1"/>
</dbReference>
<proteinExistence type="inferred from homology"/>
<evidence type="ECO:0000256" key="5">
    <source>
        <dbReference type="ARBA" id="ARBA00023110"/>
    </source>
</evidence>
<gene>
    <name evidence="12" type="ordered locus">Mhar_1165</name>
</gene>
<keyword evidence="4" id="KW-0963">Cytoplasm</keyword>
<dbReference type="GO" id="GO:0005737">
    <property type="term" value="C:cytoplasm"/>
    <property type="evidence" value="ECO:0007669"/>
    <property type="project" value="UniProtKB-SubCell"/>
</dbReference>
<dbReference type="SUPFAM" id="SSF54534">
    <property type="entry name" value="FKBP-like"/>
    <property type="match status" value="1"/>
</dbReference>
<dbReference type="HOGENOM" id="CLU_098197_2_1_2"/>
<evidence type="ECO:0000256" key="2">
    <source>
        <dbReference type="ARBA" id="ARBA00004496"/>
    </source>
</evidence>
<dbReference type="InterPro" id="IPR001179">
    <property type="entry name" value="PPIase_FKBP_dom"/>
</dbReference>
<protein>
    <recommendedName>
        <fullName evidence="9">Peptidyl-prolyl cis-trans isomerase</fullName>
        <ecNumber evidence="9">5.2.1.8</ecNumber>
    </recommendedName>
</protein>
<evidence type="ECO:0000256" key="9">
    <source>
        <dbReference type="RuleBase" id="RU003915"/>
    </source>
</evidence>
<dbReference type="GO" id="GO:0003755">
    <property type="term" value="F:peptidyl-prolyl cis-trans isomerase activity"/>
    <property type="evidence" value="ECO:0007669"/>
    <property type="project" value="UniProtKB-UniRule"/>
</dbReference>
<keyword evidence="6" id="KW-0143">Chaperone</keyword>
<feature type="domain" description="PPIase FKBP-type" evidence="11">
    <location>
        <begin position="7"/>
        <end position="86"/>
    </location>
</feature>
<feature type="region of interest" description="Disordered" evidence="10">
    <location>
        <begin position="144"/>
        <end position="182"/>
    </location>
</feature>
<dbReference type="Pfam" id="PF00254">
    <property type="entry name" value="FKBP_C"/>
    <property type="match status" value="1"/>
</dbReference>
<dbReference type="EMBL" id="CP003117">
    <property type="protein sequence ID" value="AET64533.1"/>
    <property type="molecule type" value="Genomic_DNA"/>
</dbReference>
<dbReference type="PROSITE" id="PS50059">
    <property type="entry name" value="FKBP_PPIASE"/>
    <property type="match status" value="1"/>
</dbReference>
<evidence type="ECO:0000259" key="11">
    <source>
        <dbReference type="PROSITE" id="PS50059"/>
    </source>
</evidence>
<dbReference type="OrthoDB" id="8615at2157"/>
<evidence type="ECO:0000256" key="1">
    <source>
        <dbReference type="ARBA" id="ARBA00000971"/>
    </source>
</evidence>
<evidence type="ECO:0000256" key="3">
    <source>
        <dbReference type="ARBA" id="ARBA00006577"/>
    </source>
</evidence>
<dbReference type="AlphaFoldDB" id="G7WMW8"/>
<comment type="subcellular location">
    <subcellularLocation>
        <location evidence="2">Cytoplasm</location>
    </subcellularLocation>
</comment>
<dbReference type="GeneID" id="12510334"/>
<evidence type="ECO:0000256" key="10">
    <source>
        <dbReference type="SAM" id="MobiDB-lite"/>
    </source>
</evidence>
<dbReference type="Proteomes" id="UP000005877">
    <property type="component" value="Chromosome"/>
</dbReference>
<comment type="similarity">
    <text evidence="3 9">Belongs to the FKBP-type PPIase family.</text>
</comment>
<reference evidence="12 13" key="1">
    <citation type="journal article" date="2012" name="PLoS ONE">
        <title>The genome characteristics and predicted function of methyl-group oxidation pathway in the obligate aceticlastic methanogens, Methanosaeta spp.</title>
        <authorList>
            <person name="Zhu J."/>
            <person name="Zheng H."/>
            <person name="Ai G."/>
            <person name="Zhang G."/>
            <person name="Liu D."/>
            <person name="Liu X."/>
            <person name="Dong X."/>
        </authorList>
    </citation>
    <scope>NUCLEOTIDE SEQUENCE [LARGE SCALE GENOMIC DNA]</scope>
    <source>
        <strain evidence="12 13">6Ac</strain>
    </source>
</reference>
<accession>G7WMW8</accession>
<dbReference type="GO" id="GO:0042026">
    <property type="term" value="P:protein refolding"/>
    <property type="evidence" value="ECO:0007669"/>
    <property type="project" value="UniProtKB-ARBA"/>
</dbReference>
<dbReference type="InterPro" id="IPR046357">
    <property type="entry name" value="PPIase_dom_sf"/>
</dbReference>
<name>G7WMW8_METH6</name>
<evidence type="ECO:0000256" key="6">
    <source>
        <dbReference type="ARBA" id="ARBA00023186"/>
    </source>
</evidence>
<comment type="catalytic activity">
    <reaction evidence="1 8 9">
        <text>[protein]-peptidylproline (omega=180) = [protein]-peptidylproline (omega=0)</text>
        <dbReference type="Rhea" id="RHEA:16237"/>
        <dbReference type="Rhea" id="RHEA-COMP:10747"/>
        <dbReference type="Rhea" id="RHEA-COMP:10748"/>
        <dbReference type="ChEBI" id="CHEBI:83833"/>
        <dbReference type="ChEBI" id="CHEBI:83834"/>
        <dbReference type="EC" id="5.2.1.8"/>
    </reaction>
</comment>
<dbReference type="Gene3D" id="3.10.50.40">
    <property type="match status" value="1"/>
</dbReference>
<keyword evidence="13" id="KW-1185">Reference proteome</keyword>
<sequence length="182" mass="20455">MERAKAGDAVRVHYAGRLEDGTVFDSSAGKEPLEFTIGDGMVIPGFEAAVVGMSPGERKRVKIPPEEAYGPRRQEMVMEVERRCIPQEFEPEVGQILQIGGSRERMLQVAVSEVTESSVFLDANHPLAGKPLLFEVEMVEILGSRRDGKDEGTEETQEKQEKQEKQETQEKQEMEEMEEMRG</sequence>
<dbReference type="PATRIC" id="fig|1110509.7.peg.1292"/>
<keyword evidence="5 8" id="KW-0697">Rotamase</keyword>